<dbReference type="Proteomes" id="UP000823786">
    <property type="component" value="Unassembled WGS sequence"/>
</dbReference>
<proteinExistence type="predicted"/>
<dbReference type="RefSeq" id="WP_209852848.1">
    <property type="nucleotide sequence ID" value="NZ_JAGGJV010000004.1"/>
</dbReference>
<feature type="domain" description="KANL3/Tex30 alpha/beta hydrolase-like" evidence="1">
    <location>
        <begin position="15"/>
        <end position="207"/>
    </location>
</feature>
<evidence type="ECO:0000313" key="2">
    <source>
        <dbReference type="EMBL" id="MBP1859076.1"/>
    </source>
</evidence>
<evidence type="ECO:0000259" key="1">
    <source>
        <dbReference type="Pfam" id="PF20408"/>
    </source>
</evidence>
<dbReference type="InterPro" id="IPR046879">
    <property type="entry name" value="KANL3/Tex30_Abhydrolase"/>
</dbReference>
<comment type="caution">
    <text evidence="2">The sequence shown here is derived from an EMBL/GenBank/DDBJ whole genome shotgun (WGS) entry which is preliminary data.</text>
</comment>
<evidence type="ECO:0000313" key="3">
    <source>
        <dbReference type="Proteomes" id="UP000823786"/>
    </source>
</evidence>
<dbReference type="Pfam" id="PF20408">
    <property type="entry name" value="Abhydrolase_11"/>
    <property type="match status" value="1"/>
</dbReference>
<name>A0ABS4EMA4_9HYPH</name>
<gene>
    <name evidence="2" type="ORF">J2Z75_002588</name>
</gene>
<dbReference type="PANTHER" id="PTHR13136">
    <property type="entry name" value="TESTIS DEVELOPMENT PROTEIN PRTD"/>
    <property type="match status" value="1"/>
</dbReference>
<reference evidence="2 3" key="1">
    <citation type="submission" date="2021-03" db="EMBL/GenBank/DDBJ databases">
        <title>Genomic Encyclopedia of Type Strains, Phase IV (KMG-IV): sequencing the most valuable type-strain genomes for metagenomic binning, comparative biology and taxonomic classification.</title>
        <authorList>
            <person name="Goeker M."/>
        </authorList>
    </citation>
    <scope>NUCLEOTIDE SEQUENCE [LARGE SCALE GENOMIC DNA]</scope>
    <source>
        <strain evidence="2 3">DSM 26427</strain>
    </source>
</reference>
<keyword evidence="3" id="KW-1185">Reference proteome</keyword>
<organism evidence="2 3">
    <name type="scientific">Rhizobium herbae</name>
    <dbReference type="NCBI Taxonomy" id="508661"/>
    <lineage>
        <taxon>Bacteria</taxon>
        <taxon>Pseudomonadati</taxon>
        <taxon>Pseudomonadota</taxon>
        <taxon>Alphaproteobacteria</taxon>
        <taxon>Hyphomicrobiales</taxon>
        <taxon>Rhizobiaceae</taxon>
        <taxon>Rhizobium/Agrobacterium group</taxon>
        <taxon>Rhizobium</taxon>
    </lineage>
</organism>
<dbReference type="InterPro" id="IPR026555">
    <property type="entry name" value="NSL3/Tex30"/>
</dbReference>
<sequence length="215" mass="22802">MHQDFLIDGPDDATVTILLAHGAGAPMDSASMNSATAALVAAGFRIARFEFGYMAARRSTGTRKPPPRADTLIPEYREAVARLGVSGPLIIGGKSMGGRVASMVADELLSAGAIAGLLCLGYPFHPPGKLDNLRTQHLAQLKTPALICQGTRDEFGTREEVAGYALSANIRILWLEDGDHDLKPRKMLSGFSTADHLKAMAETVKAWSAEITGTA</sequence>
<dbReference type="PANTHER" id="PTHR13136:SF11">
    <property type="entry name" value="TESTIS-EXPRESSED PROTEIN 30"/>
    <property type="match status" value="1"/>
</dbReference>
<dbReference type="InterPro" id="IPR029058">
    <property type="entry name" value="AB_hydrolase_fold"/>
</dbReference>
<dbReference type="Gene3D" id="3.40.50.1820">
    <property type="entry name" value="alpha/beta hydrolase"/>
    <property type="match status" value="1"/>
</dbReference>
<accession>A0ABS4EMA4</accession>
<dbReference type="SUPFAM" id="SSF53474">
    <property type="entry name" value="alpha/beta-Hydrolases"/>
    <property type="match status" value="1"/>
</dbReference>
<protein>
    <submittedName>
        <fullName evidence="2">Alpha/beta-hydrolase family hydrolase</fullName>
    </submittedName>
</protein>
<dbReference type="EMBL" id="JAGGJV010000004">
    <property type="protein sequence ID" value="MBP1859076.1"/>
    <property type="molecule type" value="Genomic_DNA"/>
</dbReference>